<evidence type="ECO:0000256" key="1">
    <source>
        <dbReference type="SAM" id="MobiDB-lite"/>
    </source>
</evidence>
<dbReference type="EMBL" id="AWVH01000005">
    <property type="protein sequence ID" value="ERJ94414.1"/>
    <property type="molecule type" value="Genomic_DNA"/>
</dbReference>
<feature type="chain" id="PRO_5045275290" evidence="2">
    <location>
        <begin position="24"/>
        <end position="534"/>
    </location>
</feature>
<keyword evidence="4" id="KW-1185">Reference proteome</keyword>
<comment type="caution">
    <text evidence="3">The sequence shown here is derived from an EMBL/GenBank/DDBJ whole genome shotgun (WGS) entry which is preliminary data.</text>
</comment>
<evidence type="ECO:0000313" key="4">
    <source>
        <dbReference type="Proteomes" id="UP000016649"/>
    </source>
</evidence>
<feature type="compositionally biased region" description="Low complexity" evidence="1">
    <location>
        <begin position="338"/>
        <end position="347"/>
    </location>
</feature>
<evidence type="ECO:0000256" key="2">
    <source>
        <dbReference type="SAM" id="SignalP"/>
    </source>
</evidence>
<protein>
    <submittedName>
        <fullName evidence="3">Uncharacterized protein</fullName>
    </submittedName>
</protein>
<accession>A0ABN0P2S0</accession>
<name>A0ABN0P2S0_TRELE</name>
<dbReference type="RefSeq" id="WP_021686787.1">
    <property type="nucleotide sequence ID" value="NZ_KI260561.1"/>
</dbReference>
<proteinExistence type="predicted"/>
<dbReference type="Proteomes" id="UP000016649">
    <property type="component" value="Unassembled WGS sequence"/>
</dbReference>
<sequence>MKHILPLFLYTLCAIAAQNAAVAETTVPGTTASRTETAIPTPTAEKGRITQNVEFQAIVSGVRPAQSSVSIKINPSPLFSLFLGNVRFAGMWNGFSKPTTGTASAASQPAKPVHPLYIGFPSAAEKTPLSCALEFKAFSFIHTLVFVSGEKAAANQAPSLSFGKMSPGAGIYVPFEIEVYGRLLPEGISASAAFAWKSVPLTVERIPAYVSPSAAKKAGTVYTETLYSHAFMQQFDFKTAHSRLSMRFAQGNNPQTSAFQAFTRIYLIRSLLPYSYSLQWFMCTPHYVNQSGTSEKHSVKFSFNPQLTFVFAHSPIRSVKIGAASEIAYETPKKEAASQTGKKPGSGKTKKEKKQNQSPWTAALKTGIVVQAPPVKTEVSCSVSDMRVIKKADSVYPAVHDKTSVTVKSLISFTPPYASKKVKRTWDWSCQWLCIPQGARILKEYRLTSSFSASFIPLERIRTTVGASAQLIFFAPQKTHTYERSYLIKLKAVSFIPLQYTRKNSVSLDTSCSFTGGENKANGFKGDITAKIRF</sequence>
<gene>
    <name evidence="3" type="ORF">HMPREF9193_00386</name>
</gene>
<evidence type="ECO:0000313" key="3">
    <source>
        <dbReference type="EMBL" id="ERJ94414.1"/>
    </source>
</evidence>
<organism evidence="3 4">
    <name type="scientific">Treponema lecithinolyticum ATCC 700332</name>
    <dbReference type="NCBI Taxonomy" id="1321815"/>
    <lineage>
        <taxon>Bacteria</taxon>
        <taxon>Pseudomonadati</taxon>
        <taxon>Spirochaetota</taxon>
        <taxon>Spirochaetia</taxon>
        <taxon>Spirochaetales</taxon>
        <taxon>Treponemataceae</taxon>
        <taxon>Treponema</taxon>
    </lineage>
</organism>
<feature type="signal peptide" evidence="2">
    <location>
        <begin position="1"/>
        <end position="23"/>
    </location>
</feature>
<reference evidence="3 4" key="1">
    <citation type="submission" date="2013-08" db="EMBL/GenBank/DDBJ databases">
        <authorList>
            <person name="Weinstock G."/>
            <person name="Sodergren E."/>
            <person name="Wylie T."/>
            <person name="Fulton L."/>
            <person name="Fulton R."/>
            <person name="Fronick C."/>
            <person name="O'Laughlin M."/>
            <person name="Godfrey J."/>
            <person name="Miner T."/>
            <person name="Herter B."/>
            <person name="Appelbaum E."/>
            <person name="Cordes M."/>
            <person name="Lek S."/>
            <person name="Wollam A."/>
            <person name="Pepin K.H."/>
            <person name="Palsikar V.B."/>
            <person name="Mitreva M."/>
            <person name="Wilson R.K."/>
        </authorList>
    </citation>
    <scope>NUCLEOTIDE SEQUENCE [LARGE SCALE GENOMIC DNA]</scope>
    <source>
        <strain evidence="3 4">ATCC 700332</strain>
    </source>
</reference>
<feature type="region of interest" description="Disordered" evidence="1">
    <location>
        <begin position="332"/>
        <end position="359"/>
    </location>
</feature>
<keyword evidence="2" id="KW-0732">Signal</keyword>